<dbReference type="PANTHER" id="PTHR24046:SF5">
    <property type="entry name" value="EGF-LIKE DOMAIN-CONTAINING PROTEIN"/>
    <property type="match status" value="1"/>
</dbReference>
<proteinExistence type="predicted"/>
<feature type="domain" description="Tyrosine-protein kinase ephrin type A/B receptor-like" evidence="1">
    <location>
        <begin position="5"/>
        <end position="52"/>
    </location>
</feature>
<dbReference type="GO" id="GO:0007165">
    <property type="term" value="P:signal transduction"/>
    <property type="evidence" value="ECO:0007669"/>
    <property type="project" value="TreeGrafter"/>
</dbReference>
<comment type="caution">
    <text evidence="2">The sequence shown here is derived from an EMBL/GenBank/DDBJ whole genome shotgun (WGS) entry which is preliminary data.</text>
</comment>
<gene>
    <name evidence="2" type="primary">SVEP1_0</name>
    <name evidence="2" type="ORF">AVEN_97999_1</name>
</gene>
<keyword evidence="3" id="KW-1185">Reference proteome</keyword>
<dbReference type="SMART" id="SM01411">
    <property type="entry name" value="Ephrin_rec_like"/>
    <property type="match status" value="2"/>
</dbReference>
<dbReference type="OrthoDB" id="4062651at2759"/>
<accession>A0A4Y2UBK3</accession>
<dbReference type="Pfam" id="PF07699">
    <property type="entry name" value="Ephrin_rec_like"/>
    <property type="match status" value="2"/>
</dbReference>
<dbReference type="FunFam" id="2.10.50.10:FF:000018">
    <property type="entry name" value="Sushi, von Willebrand factor type A, EGF and pentraxin domain-containing 1"/>
    <property type="match status" value="2"/>
</dbReference>
<name>A0A4Y2UBK3_ARAVE</name>
<dbReference type="AlphaFoldDB" id="A0A4Y2UBK3"/>
<reference evidence="2 3" key="1">
    <citation type="journal article" date="2019" name="Sci. Rep.">
        <title>Orb-weaving spider Araneus ventricosus genome elucidates the spidroin gene catalogue.</title>
        <authorList>
            <person name="Kono N."/>
            <person name="Nakamura H."/>
            <person name="Ohtoshi R."/>
            <person name="Moran D.A.P."/>
            <person name="Shinohara A."/>
            <person name="Yoshida Y."/>
            <person name="Fujiwara M."/>
            <person name="Mori M."/>
            <person name="Tomita M."/>
            <person name="Arakawa K."/>
        </authorList>
    </citation>
    <scope>NUCLEOTIDE SEQUENCE [LARGE SCALE GENOMIC DNA]</scope>
</reference>
<dbReference type="EMBL" id="BGPR01034517">
    <property type="protein sequence ID" value="GBO08937.1"/>
    <property type="molecule type" value="Genomic_DNA"/>
</dbReference>
<dbReference type="InterPro" id="IPR052071">
    <property type="entry name" value="SCUB_EGF-like_domain"/>
</dbReference>
<dbReference type="GO" id="GO:0005615">
    <property type="term" value="C:extracellular space"/>
    <property type="evidence" value="ECO:0007669"/>
    <property type="project" value="TreeGrafter"/>
</dbReference>
<feature type="non-terminal residue" evidence="2">
    <location>
        <position position="1"/>
    </location>
</feature>
<dbReference type="Gene3D" id="2.10.50.10">
    <property type="entry name" value="Tumor Necrosis Factor Receptor, subunit A, domain 2"/>
    <property type="match status" value="2"/>
</dbReference>
<feature type="domain" description="Tyrosine-protein kinase ephrin type A/B receptor-like" evidence="1">
    <location>
        <begin position="59"/>
        <end position="106"/>
    </location>
</feature>
<dbReference type="InterPro" id="IPR011641">
    <property type="entry name" value="Tyr-kin_ephrin_A/B_rcpt-like"/>
</dbReference>
<evidence type="ECO:0000313" key="3">
    <source>
        <dbReference type="Proteomes" id="UP000499080"/>
    </source>
</evidence>
<dbReference type="SUPFAM" id="SSF57184">
    <property type="entry name" value="Growth factor receptor domain"/>
    <property type="match status" value="1"/>
</dbReference>
<dbReference type="InterPro" id="IPR009030">
    <property type="entry name" value="Growth_fac_rcpt_cys_sf"/>
</dbReference>
<dbReference type="PANTHER" id="PTHR24046">
    <property type="entry name" value="SIGNAL PEPTIDE, CUB AND EGF-LIKE DOMAIN-CONTAINING"/>
    <property type="match status" value="1"/>
</dbReference>
<sequence>LCSSGTFYEASAKECWDCPFGHYQQREGQMQCLKCPEGMTTEYTRSRNITECKGICLPGTYSPTGLETCLSCPAGTYQEREGQKVCNLCPEGTTTASSQSVSILECRDFCGAGSFEFQASTSVKHAQKDSITSHWSGSMRRMPRKFSTFRRGSTDVSDCS</sequence>
<feature type="non-terminal residue" evidence="2">
    <location>
        <position position="160"/>
    </location>
</feature>
<organism evidence="2 3">
    <name type="scientific">Araneus ventricosus</name>
    <name type="common">Orbweaver spider</name>
    <name type="synonym">Epeira ventricosa</name>
    <dbReference type="NCBI Taxonomy" id="182803"/>
    <lineage>
        <taxon>Eukaryota</taxon>
        <taxon>Metazoa</taxon>
        <taxon>Ecdysozoa</taxon>
        <taxon>Arthropoda</taxon>
        <taxon>Chelicerata</taxon>
        <taxon>Arachnida</taxon>
        <taxon>Araneae</taxon>
        <taxon>Araneomorphae</taxon>
        <taxon>Entelegynae</taxon>
        <taxon>Araneoidea</taxon>
        <taxon>Araneidae</taxon>
        <taxon>Araneus</taxon>
    </lineage>
</organism>
<dbReference type="Proteomes" id="UP000499080">
    <property type="component" value="Unassembled WGS sequence"/>
</dbReference>
<evidence type="ECO:0000259" key="1">
    <source>
        <dbReference type="Pfam" id="PF07699"/>
    </source>
</evidence>
<evidence type="ECO:0000313" key="2">
    <source>
        <dbReference type="EMBL" id="GBO08937.1"/>
    </source>
</evidence>
<dbReference type="GO" id="GO:0009986">
    <property type="term" value="C:cell surface"/>
    <property type="evidence" value="ECO:0007669"/>
    <property type="project" value="TreeGrafter"/>
</dbReference>
<protein>
    <submittedName>
        <fullName evidence="2">Sushi, von Willebrand factor type A, EGF and pentraxin domain-containing protein 1</fullName>
    </submittedName>
</protein>